<reference evidence="6 7" key="1">
    <citation type="journal article" date="2019" name="Int. J. Syst. Evol. Microbiol.">
        <title>The Global Catalogue of Microorganisms (GCM) 10K type strain sequencing project: providing services to taxonomists for standard genome sequencing and annotation.</title>
        <authorList>
            <consortium name="The Broad Institute Genomics Platform"/>
            <consortium name="The Broad Institute Genome Sequencing Center for Infectious Disease"/>
            <person name="Wu L."/>
            <person name="Ma J."/>
        </authorList>
    </citation>
    <scope>NUCLEOTIDE SEQUENCE [LARGE SCALE GENOMIC DNA]</scope>
    <source>
        <strain evidence="6 7">JCM 13850</strain>
    </source>
</reference>
<keyword evidence="3" id="KW-0119">Carbohydrate metabolism</keyword>
<evidence type="ECO:0000313" key="6">
    <source>
        <dbReference type="EMBL" id="GAA2159623.1"/>
    </source>
</evidence>
<gene>
    <name evidence="6" type="ORF">GCM10009727_71660</name>
</gene>
<evidence type="ECO:0000256" key="4">
    <source>
        <dbReference type="RuleBase" id="RU361161"/>
    </source>
</evidence>
<comment type="similarity">
    <text evidence="1 4">Belongs to the glycosyl hydrolase 3 family.</text>
</comment>
<name>A0ABN3ACF3_9ACTN</name>
<dbReference type="InterPro" id="IPR001764">
    <property type="entry name" value="Glyco_hydro_3_N"/>
</dbReference>
<keyword evidence="4" id="KW-0326">Glycosidase</keyword>
<dbReference type="InterPro" id="IPR017853">
    <property type="entry name" value="GH"/>
</dbReference>
<dbReference type="RefSeq" id="WP_344277849.1">
    <property type="nucleotide sequence ID" value="NZ_BAAAMR010000086.1"/>
</dbReference>
<dbReference type="EMBL" id="BAAAMR010000086">
    <property type="protein sequence ID" value="GAA2159623.1"/>
    <property type="molecule type" value="Genomic_DNA"/>
</dbReference>
<dbReference type="Pfam" id="PF01915">
    <property type="entry name" value="Glyco_hydro_3_C"/>
    <property type="match status" value="1"/>
</dbReference>
<dbReference type="SMART" id="SM01217">
    <property type="entry name" value="Fn3_like"/>
    <property type="match status" value="1"/>
</dbReference>
<evidence type="ECO:0000256" key="3">
    <source>
        <dbReference type="ARBA" id="ARBA00023277"/>
    </source>
</evidence>
<dbReference type="Pfam" id="PF00933">
    <property type="entry name" value="Glyco_hydro_3"/>
    <property type="match status" value="1"/>
</dbReference>
<dbReference type="InterPro" id="IPR036881">
    <property type="entry name" value="Glyco_hydro_3_C_sf"/>
</dbReference>
<dbReference type="SUPFAM" id="SSF52279">
    <property type="entry name" value="Beta-D-glucan exohydrolase, C-terminal domain"/>
    <property type="match status" value="1"/>
</dbReference>
<organism evidence="6 7">
    <name type="scientific">Actinomadura napierensis</name>
    <dbReference type="NCBI Taxonomy" id="267854"/>
    <lineage>
        <taxon>Bacteria</taxon>
        <taxon>Bacillati</taxon>
        <taxon>Actinomycetota</taxon>
        <taxon>Actinomycetes</taxon>
        <taxon>Streptosporangiales</taxon>
        <taxon>Thermomonosporaceae</taxon>
        <taxon>Actinomadura</taxon>
    </lineage>
</organism>
<protein>
    <submittedName>
        <fullName evidence="6">Glycoside hydrolase family 3 C-terminal domain-containing protein</fullName>
    </submittedName>
</protein>
<dbReference type="PANTHER" id="PTHR42715:SF10">
    <property type="entry name" value="BETA-GLUCOSIDASE"/>
    <property type="match status" value="1"/>
</dbReference>
<dbReference type="InterPro" id="IPR036962">
    <property type="entry name" value="Glyco_hydro_3_N_sf"/>
</dbReference>
<dbReference type="InterPro" id="IPR019800">
    <property type="entry name" value="Glyco_hydro_3_AS"/>
</dbReference>
<dbReference type="SUPFAM" id="SSF51445">
    <property type="entry name" value="(Trans)glycosidases"/>
    <property type="match status" value="1"/>
</dbReference>
<dbReference type="PROSITE" id="PS00775">
    <property type="entry name" value="GLYCOSYL_HYDROL_F3"/>
    <property type="match status" value="1"/>
</dbReference>
<dbReference type="Gene3D" id="3.40.50.1700">
    <property type="entry name" value="Glycoside hydrolase family 3 C-terminal domain"/>
    <property type="match status" value="1"/>
</dbReference>
<dbReference type="Gene3D" id="3.20.20.300">
    <property type="entry name" value="Glycoside hydrolase, family 3, N-terminal domain"/>
    <property type="match status" value="1"/>
</dbReference>
<evidence type="ECO:0000256" key="2">
    <source>
        <dbReference type="ARBA" id="ARBA00022801"/>
    </source>
</evidence>
<evidence type="ECO:0000313" key="7">
    <source>
        <dbReference type="Proteomes" id="UP001501020"/>
    </source>
</evidence>
<accession>A0ABN3ACF3</accession>
<dbReference type="InterPro" id="IPR013783">
    <property type="entry name" value="Ig-like_fold"/>
</dbReference>
<dbReference type="PRINTS" id="PR00133">
    <property type="entry name" value="GLHYDRLASE3"/>
</dbReference>
<dbReference type="InterPro" id="IPR026891">
    <property type="entry name" value="Fn3-like"/>
</dbReference>
<dbReference type="Proteomes" id="UP001501020">
    <property type="component" value="Unassembled WGS sequence"/>
</dbReference>
<feature type="domain" description="Fibronectin type III-like" evidence="5">
    <location>
        <begin position="591"/>
        <end position="661"/>
    </location>
</feature>
<dbReference type="InterPro" id="IPR050288">
    <property type="entry name" value="Cellulose_deg_GH3"/>
</dbReference>
<comment type="caution">
    <text evidence="6">The sequence shown here is derived from an EMBL/GenBank/DDBJ whole genome shotgun (WGS) entry which is preliminary data.</text>
</comment>
<evidence type="ECO:0000259" key="5">
    <source>
        <dbReference type="SMART" id="SM01217"/>
    </source>
</evidence>
<dbReference type="GO" id="GO:0016787">
    <property type="term" value="F:hydrolase activity"/>
    <property type="evidence" value="ECO:0007669"/>
    <property type="project" value="UniProtKB-KW"/>
</dbReference>
<dbReference type="Pfam" id="PF14310">
    <property type="entry name" value="Fn3-like"/>
    <property type="match status" value="1"/>
</dbReference>
<sequence>MRDKIDVLSVLAALTLEEKAGLLSGQGAWETAAVERLGIGSVTLTDGPHGVRKHDPDAEHFSFTASLPATCFPTAAALGSSWDVELLAEIGAALGDEARAAGVGVLLGPGVNIKRSPLCGRNFEYLSEDPVLTGRLGAALVRGVQSRGVGASVKHFAANNQETDRMRIDVRADERTLREIYLAAFERIVTEARPWTVMASYNKINGGYAGENRWLLTEVLREQWGFDGLVVSDWGAVSDPVAAVAAGLDLEMPTTNGASAGRLVQAVRDGRLDEAVLDRAVTRLLTLLDQVTGAPAPAAPVDVERHHALARRVAAESAVLLKNQDAILPLDPCAHMHVAVIGEFARTPRFQGAGSSQVTPSRVDNAWDALTAAAGEHLRMTFVPGFVLSGEQKEDLLDEAVRAAAAADVAVVFLGLPEGEESEGFDREHLDLPQVQLRLLEAVARANPNVVVVLANGGAVRVTTWERHARAILEGWLAGQAGGGAIADLLFGLANPCGRLAETVPLRLQDTPCHLDFPGSAGTVSYGERIYVGYRYYDAKDMPVGYPFGHGLSYTTFAYSDLDATVEGEGEDVVVRVRLTVANTGPVPGKEVVQVYLGDAESSVDRPVRELKAFAKVELAPGGSAPVEFALTARDLSFYSTVHGRWVLESGDFEVAVGASSRDLRLTATVAVTAPPLRHPLDWHSTVGDWLAHPDAGPRLREVLSAAEGSAVASDPAILRMVESLPLNRLVQMSQGHLDFSDLAEFVDSPAARQA</sequence>
<evidence type="ECO:0000256" key="1">
    <source>
        <dbReference type="ARBA" id="ARBA00005336"/>
    </source>
</evidence>
<dbReference type="PANTHER" id="PTHR42715">
    <property type="entry name" value="BETA-GLUCOSIDASE"/>
    <property type="match status" value="1"/>
</dbReference>
<keyword evidence="2 4" id="KW-0378">Hydrolase</keyword>
<proteinExistence type="inferred from homology"/>
<keyword evidence="7" id="KW-1185">Reference proteome</keyword>
<dbReference type="Gene3D" id="2.60.40.10">
    <property type="entry name" value="Immunoglobulins"/>
    <property type="match status" value="1"/>
</dbReference>
<dbReference type="InterPro" id="IPR002772">
    <property type="entry name" value="Glyco_hydro_3_C"/>
</dbReference>